<evidence type="ECO:0000313" key="2">
    <source>
        <dbReference type="EMBL" id="GFH30090.1"/>
    </source>
</evidence>
<feature type="non-terminal residue" evidence="2">
    <location>
        <position position="74"/>
    </location>
</feature>
<name>A0A6A0AB83_HAELA</name>
<evidence type="ECO:0000313" key="3">
    <source>
        <dbReference type="Proteomes" id="UP000485058"/>
    </source>
</evidence>
<sequence>LRSSRGPQRDMDKRRAGVGDRTRAAKQGASGPGRSRRSLATRLDRIADRVIYPVMCDEYIKTAWLSRGVVLITR</sequence>
<dbReference type="Proteomes" id="UP000485058">
    <property type="component" value="Unassembled WGS sequence"/>
</dbReference>
<feature type="non-terminal residue" evidence="2">
    <location>
        <position position="1"/>
    </location>
</feature>
<gene>
    <name evidence="2" type="ORF">HaLaN_28874</name>
</gene>
<reference evidence="2 3" key="1">
    <citation type="submission" date="2020-02" db="EMBL/GenBank/DDBJ databases">
        <title>Draft genome sequence of Haematococcus lacustris strain NIES-144.</title>
        <authorList>
            <person name="Morimoto D."/>
            <person name="Nakagawa S."/>
            <person name="Yoshida T."/>
            <person name="Sawayama S."/>
        </authorList>
    </citation>
    <scope>NUCLEOTIDE SEQUENCE [LARGE SCALE GENOMIC DNA]</scope>
    <source>
        <strain evidence="2 3">NIES-144</strain>
    </source>
</reference>
<dbReference type="AlphaFoldDB" id="A0A6A0AB83"/>
<evidence type="ECO:0000256" key="1">
    <source>
        <dbReference type="SAM" id="MobiDB-lite"/>
    </source>
</evidence>
<protein>
    <submittedName>
        <fullName evidence="2">Uncharacterized protein</fullName>
    </submittedName>
</protein>
<proteinExistence type="predicted"/>
<keyword evidence="3" id="KW-1185">Reference proteome</keyword>
<dbReference type="EMBL" id="BLLF01004701">
    <property type="protein sequence ID" value="GFH30090.1"/>
    <property type="molecule type" value="Genomic_DNA"/>
</dbReference>
<comment type="caution">
    <text evidence="2">The sequence shown here is derived from an EMBL/GenBank/DDBJ whole genome shotgun (WGS) entry which is preliminary data.</text>
</comment>
<organism evidence="2 3">
    <name type="scientific">Haematococcus lacustris</name>
    <name type="common">Green alga</name>
    <name type="synonym">Haematococcus pluvialis</name>
    <dbReference type="NCBI Taxonomy" id="44745"/>
    <lineage>
        <taxon>Eukaryota</taxon>
        <taxon>Viridiplantae</taxon>
        <taxon>Chlorophyta</taxon>
        <taxon>core chlorophytes</taxon>
        <taxon>Chlorophyceae</taxon>
        <taxon>CS clade</taxon>
        <taxon>Chlamydomonadales</taxon>
        <taxon>Haematococcaceae</taxon>
        <taxon>Haematococcus</taxon>
    </lineage>
</organism>
<feature type="compositionally biased region" description="Basic and acidic residues" evidence="1">
    <location>
        <begin position="7"/>
        <end position="23"/>
    </location>
</feature>
<feature type="region of interest" description="Disordered" evidence="1">
    <location>
        <begin position="1"/>
        <end position="40"/>
    </location>
</feature>
<accession>A0A6A0AB83</accession>